<evidence type="ECO:0000259" key="3">
    <source>
        <dbReference type="Pfam" id="PF00501"/>
    </source>
</evidence>
<organism evidence="4 5">
    <name type="scientific">Bacillus safensis</name>
    <dbReference type="NCBI Taxonomy" id="561879"/>
    <lineage>
        <taxon>Bacteria</taxon>
        <taxon>Bacillati</taxon>
        <taxon>Bacillota</taxon>
        <taxon>Bacilli</taxon>
        <taxon>Bacillales</taxon>
        <taxon>Bacillaceae</taxon>
        <taxon>Bacillus</taxon>
    </lineage>
</organism>
<name>A0A5S9M564_BACIA</name>
<sequence length="132" mass="14714">MINVKSAELVKKQHPSITLLNVYGPTENTTISTIYDEVRGDETGPIPIGQPINHTSTYILDDYQRLQPIGAPGELYVGGDGVSRGYIKRPDLTDQVFMADPFKPSGRMYRTGTWLDMVQMVRLNSSAVPMIR</sequence>
<evidence type="ECO:0000256" key="1">
    <source>
        <dbReference type="ARBA" id="ARBA00022450"/>
    </source>
</evidence>
<dbReference type="Gene3D" id="3.40.50.980">
    <property type="match status" value="1"/>
</dbReference>
<reference evidence="4 5" key="1">
    <citation type="submission" date="2019-12" db="EMBL/GenBank/DDBJ databases">
        <title>Full genome sequence of a Bacillus safensis strain isolated from commercially available natto in Indonesia.</title>
        <authorList>
            <person name="Yoshida M."/>
            <person name="Uomi M."/>
            <person name="Waturangi D."/>
            <person name="Ekaputri J.J."/>
            <person name="Setiamarga D.H.E."/>
        </authorList>
    </citation>
    <scope>NUCLEOTIDE SEQUENCE [LARGE SCALE GENOMIC DNA]</scope>
    <source>
        <strain evidence="4 5">IDN1</strain>
    </source>
</reference>
<evidence type="ECO:0000313" key="4">
    <source>
        <dbReference type="EMBL" id="BBP87049.1"/>
    </source>
</evidence>
<dbReference type="Proteomes" id="UP000464658">
    <property type="component" value="Chromosome"/>
</dbReference>
<dbReference type="InterPro" id="IPR000873">
    <property type="entry name" value="AMP-dep_synth/lig_dom"/>
</dbReference>
<dbReference type="AlphaFoldDB" id="A0A5S9M564"/>
<proteinExistence type="predicted"/>
<dbReference type="EMBL" id="AP021906">
    <property type="protein sequence ID" value="BBP87049.1"/>
    <property type="molecule type" value="Genomic_DNA"/>
</dbReference>
<dbReference type="Pfam" id="PF00501">
    <property type="entry name" value="AMP-binding"/>
    <property type="match status" value="1"/>
</dbReference>
<dbReference type="Gene3D" id="2.30.38.10">
    <property type="entry name" value="Luciferase, Domain 3"/>
    <property type="match status" value="1"/>
</dbReference>
<dbReference type="PANTHER" id="PTHR44845">
    <property type="entry name" value="CARRIER DOMAIN-CONTAINING PROTEIN"/>
    <property type="match status" value="1"/>
</dbReference>
<protein>
    <recommendedName>
        <fullName evidence="3">AMP-dependent synthetase/ligase domain-containing protein</fullName>
    </recommendedName>
</protein>
<accession>A0A5S9M564</accession>
<evidence type="ECO:0000313" key="5">
    <source>
        <dbReference type="Proteomes" id="UP000464658"/>
    </source>
</evidence>
<keyword evidence="1" id="KW-0596">Phosphopantetheine</keyword>
<gene>
    <name evidence="4" type="ORF">BsIDN1_06670</name>
</gene>
<feature type="domain" description="AMP-dependent synthetase/ligase" evidence="3">
    <location>
        <begin position="10"/>
        <end position="86"/>
    </location>
</feature>
<keyword evidence="2" id="KW-0597">Phosphoprotein</keyword>
<dbReference type="PANTHER" id="PTHR44845:SF7">
    <property type="entry name" value="PLIPASTATIN SYNTHASE SUBUNIT D"/>
    <property type="match status" value="1"/>
</dbReference>
<dbReference type="SUPFAM" id="SSF56801">
    <property type="entry name" value="Acetyl-CoA synthetase-like"/>
    <property type="match status" value="1"/>
</dbReference>
<evidence type="ECO:0000256" key="2">
    <source>
        <dbReference type="ARBA" id="ARBA00022553"/>
    </source>
</evidence>